<dbReference type="Pfam" id="PF13822">
    <property type="entry name" value="ACC_epsilon"/>
    <property type="match status" value="1"/>
</dbReference>
<feature type="compositionally biased region" description="Acidic residues" evidence="1">
    <location>
        <begin position="1"/>
        <end position="14"/>
    </location>
</feature>
<gene>
    <name evidence="2" type="ORF">HOP40_13035</name>
</gene>
<evidence type="ECO:0000256" key="1">
    <source>
        <dbReference type="SAM" id="MobiDB-lite"/>
    </source>
</evidence>
<dbReference type="KEGG" id="pbro:HOP40_13035"/>
<reference evidence="2 3" key="1">
    <citation type="submission" date="2020-05" db="EMBL/GenBank/DDBJ databases">
        <authorList>
            <person name="Mo P."/>
        </authorList>
    </citation>
    <scope>NUCLEOTIDE SEQUENCE [LARGE SCALE GENOMIC DNA]</scope>
    <source>
        <strain evidence="2 3">Gen01</strain>
    </source>
</reference>
<dbReference type="GO" id="GO:0004658">
    <property type="term" value="F:propionyl-CoA carboxylase activity"/>
    <property type="evidence" value="ECO:0007669"/>
    <property type="project" value="InterPro"/>
</dbReference>
<dbReference type="RefSeq" id="WP_172158153.1">
    <property type="nucleotide sequence ID" value="NZ_CP053564.1"/>
</dbReference>
<feature type="region of interest" description="Disordered" evidence="1">
    <location>
        <begin position="69"/>
        <end position="89"/>
    </location>
</feature>
<sequence>MSEDEAASTDDGETAAEPTPEERRALFRVVRGTPTDAELAALTVVLAAASAGGGDAPVRRRDRWSDPVARLRAPLTPGPGAWAGTYLPR</sequence>
<dbReference type="GO" id="GO:0003989">
    <property type="term" value="F:acetyl-CoA carboxylase activity"/>
    <property type="evidence" value="ECO:0007669"/>
    <property type="project" value="InterPro"/>
</dbReference>
<dbReference type="InterPro" id="IPR032716">
    <property type="entry name" value="ACC_epsilon"/>
</dbReference>
<feature type="region of interest" description="Disordered" evidence="1">
    <location>
        <begin position="1"/>
        <end position="24"/>
    </location>
</feature>
<accession>A0A6M6JHH3</accession>
<organism evidence="2 3">
    <name type="scientific">Pseudonocardia broussonetiae</name>
    <dbReference type="NCBI Taxonomy" id="2736640"/>
    <lineage>
        <taxon>Bacteria</taxon>
        <taxon>Bacillati</taxon>
        <taxon>Actinomycetota</taxon>
        <taxon>Actinomycetes</taxon>
        <taxon>Pseudonocardiales</taxon>
        <taxon>Pseudonocardiaceae</taxon>
        <taxon>Pseudonocardia</taxon>
    </lineage>
</organism>
<dbReference type="AlphaFoldDB" id="A0A6M6JHH3"/>
<evidence type="ECO:0000313" key="3">
    <source>
        <dbReference type="Proteomes" id="UP000505377"/>
    </source>
</evidence>
<name>A0A6M6JHH3_9PSEU</name>
<protein>
    <submittedName>
        <fullName evidence="2">Acyl-CoA carboxylase subunit epsilon</fullName>
    </submittedName>
</protein>
<dbReference type="Proteomes" id="UP000505377">
    <property type="component" value="Chromosome"/>
</dbReference>
<dbReference type="EMBL" id="CP053564">
    <property type="protein sequence ID" value="QJY46625.1"/>
    <property type="molecule type" value="Genomic_DNA"/>
</dbReference>
<evidence type="ECO:0000313" key="2">
    <source>
        <dbReference type="EMBL" id="QJY46625.1"/>
    </source>
</evidence>
<proteinExistence type="predicted"/>
<keyword evidence="3" id="KW-1185">Reference proteome</keyword>